<name>A0ACB0LJ18_TRIPR</name>
<dbReference type="Proteomes" id="UP001177021">
    <property type="component" value="Unassembled WGS sequence"/>
</dbReference>
<gene>
    <name evidence="1" type="ORF">MILVUS5_LOCUS32788</name>
</gene>
<evidence type="ECO:0000313" key="2">
    <source>
        <dbReference type="Proteomes" id="UP001177021"/>
    </source>
</evidence>
<evidence type="ECO:0000313" key="1">
    <source>
        <dbReference type="EMBL" id="CAJ2668401.1"/>
    </source>
</evidence>
<dbReference type="EMBL" id="CASHSV030000513">
    <property type="protein sequence ID" value="CAJ2668401.1"/>
    <property type="molecule type" value="Genomic_DNA"/>
</dbReference>
<proteinExistence type="predicted"/>
<organism evidence="1 2">
    <name type="scientific">Trifolium pratense</name>
    <name type="common">Red clover</name>
    <dbReference type="NCBI Taxonomy" id="57577"/>
    <lineage>
        <taxon>Eukaryota</taxon>
        <taxon>Viridiplantae</taxon>
        <taxon>Streptophyta</taxon>
        <taxon>Embryophyta</taxon>
        <taxon>Tracheophyta</taxon>
        <taxon>Spermatophyta</taxon>
        <taxon>Magnoliopsida</taxon>
        <taxon>eudicotyledons</taxon>
        <taxon>Gunneridae</taxon>
        <taxon>Pentapetalae</taxon>
        <taxon>rosids</taxon>
        <taxon>fabids</taxon>
        <taxon>Fabales</taxon>
        <taxon>Fabaceae</taxon>
        <taxon>Papilionoideae</taxon>
        <taxon>50 kb inversion clade</taxon>
        <taxon>NPAAA clade</taxon>
        <taxon>Hologalegina</taxon>
        <taxon>IRL clade</taxon>
        <taxon>Trifolieae</taxon>
        <taxon>Trifolium</taxon>
    </lineage>
</organism>
<accession>A0ACB0LJ18</accession>
<keyword evidence="2" id="KW-1185">Reference proteome</keyword>
<protein>
    <submittedName>
        <fullName evidence="1">Uncharacterized protein</fullName>
    </submittedName>
</protein>
<reference evidence="1" key="1">
    <citation type="submission" date="2023-10" db="EMBL/GenBank/DDBJ databases">
        <authorList>
            <person name="Rodriguez Cubillos JULIANA M."/>
            <person name="De Vega J."/>
        </authorList>
    </citation>
    <scope>NUCLEOTIDE SEQUENCE</scope>
</reference>
<sequence>MPPGRQPMAYKDACIVINGGNHNEVVSDKIQFNSDLEIEISWNCSWRTVTEVEIMLLGKGKVHHSDAASCTNQNNLLKMKVRSRARGN</sequence>
<comment type="caution">
    <text evidence="1">The sequence shown here is derived from an EMBL/GenBank/DDBJ whole genome shotgun (WGS) entry which is preliminary data.</text>
</comment>